<gene>
    <name evidence="3" type="ORF">HGMM_F23D12C24</name>
</gene>
<keyword evidence="2" id="KW-0732">Signal</keyword>
<proteinExistence type="predicted"/>
<reference evidence="3" key="2">
    <citation type="journal article" date="2012" name="PLoS ONE">
        <title>A Deeply Branching Thermophilic Bacterium with an Ancient Acetyl-CoA Pathway Dominates a Subsurface Ecosystem.</title>
        <authorList>
            <person name="Takami H."/>
            <person name="Noguchi H."/>
            <person name="Takaki Y."/>
            <person name="Uchiyama I."/>
            <person name="Toyoda A."/>
            <person name="Nishi S."/>
            <person name="Chee G.-J."/>
            <person name="Arai W."/>
            <person name="Nunoura T."/>
            <person name="Itoh T."/>
            <person name="Hattori M."/>
            <person name="Takai K."/>
        </authorList>
    </citation>
    <scope>NUCLEOTIDE SEQUENCE</scope>
</reference>
<evidence type="ECO:0000313" key="3">
    <source>
        <dbReference type="EMBL" id="BAL55145.1"/>
    </source>
</evidence>
<accession>H5SG59</accession>
<name>H5SG59_9BACT</name>
<feature type="chain" id="PRO_5003598267" evidence="2">
    <location>
        <begin position="24"/>
        <end position="154"/>
    </location>
</feature>
<organism evidence="3">
    <name type="scientific">uncultured Acidobacteriota bacterium</name>
    <dbReference type="NCBI Taxonomy" id="171953"/>
    <lineage>
        <taxon>Bacteria</taxon>
        <taxon>Pseudomonadati</taxon>
        <taxon>Acidobacteriota</taxon>
        <taxon>environmental samples</taxon>
    </lineage>
</organism>
<feature type="region of interest" description="Disordered" evidence="1">
    <location>
        <begin position="131"/>
        <end position="154"/>
    </location>
</feature>
<evidence type="ECO:0000256" key="2">
    <source>
        <dbReference type="SAM" id="SignalP"/>
    </source>
</evidence>
<sequence length="154" mass="16565">MQLGILFVMILALSCAVFVYAQAGSQSKGSSSKGRMDEDVIGVTVEGEQMMLDHGSGTKGSGTKGDHSYGLKVVRAVDQDGRELPELNGQVLTYRDTDKSRELIKKHRQGERLIIKGRLSVEEKMLEVESFAKRDADGSGSRGSGTKRAGSGSK</sequence>
<evidence type="ECO:0000256" key="1">
    <source>
        <dbReference type="SAM" id="MobiDB-lite"/>
    </source>
</evidence>
<protein>
    <submittedName>
        <fullName evidence="3">Uncharacterized protein</fullName>
    </submittedName>
</protein>
<feature type="signal peptide" evidence="2">
    <location>
        <begin position="1"/>
        <end position="23"/>
    </location>
</feature>
<dbReference type="EMBL" id="AP011710">
    <property type="protein sequence ID" value="BAL55145.1"/>
    <property type="molecule type" value="Genomic_DNA"/>
</dbReference>
<dbReference type="AlphaFoldDB" id="H5SG59"/>
<reference evidence="3" key="1">
    <citation type="journal article" date="2005" name="Environ. Microbiol.">
        <title>Genetic and functional properties of uncultivated thermophilic crenarchaeotes from a subsurface gold mine as revealed by analysis of genome fragments.</title>
        <authorList>
            <person name="Nunoura T."/>
            <person name="Hirayama H."/>
            <person name="Takami H."/>
            <person name="Oida H."/>
            <person name="Nishi S."/>
            <person name="Shimamura S."/>
            <person name="Suzuki Y."/>
            <person name="Inagaki F."/>
            <person name="Takai K."/>
            <person name="Nealson K.H."/>
            <person name="Horikoshi K."/>
        </authorList>
    </citation>
    <scope>NUCLEOTIDE SEQUENCE</scope>
</reference>